<proteinExistence type="predicted"/>
<keyword evidence="2" id="KW-1185">Reference proteome</keyword>
<evidence type="ECO:0000313" key="2">
    <source>
        <dbReference type="Proteomes" id="UP000585272"/>
    </source>
</evidence>
<dbReference type="CDD" id="cd02199">
    <property type="entry name" value="YjgF_YER057c_UK114_like_1"/>
    <property type="match status" value="1"/>
</dbReference>
<reference evidence="1 2" key="1">
    <citation type="submission" date="2020-08" db="EMBL/GenBank/DDBJ databases">
        <title>Genomic Encyclopedia of Archaeal and Bacterial Type Strains, Phase II (KMG-II): from individual species to whole genera.</title>
        <authorList>
            <person name="Goeker M."/>
        </authorList>
    </citation>
    <scope>NUCLEOTIDE SEQUENCE [LARGE SCALE GENOMIC DNA]</scope>
    <source>
        <strain evidence="1 2">DSM 23288</strain>
    </source>
</reference>
<organism evidence="1 2">
    <name type="scientific">Conexibacter arvalis</name>
    <dbReference type="NCBI Taxonomy" id="912552"/>
    <lineage>
        <taxon>Bacteria</taxon>
        <taxon>Bacillati</taxon>
        <taxon>Actinomycetota</taxon>
        <taxon>Thermoleophilia</taxon>
        <taxon>Solirubrobacterales</taxon>
        <taxon>Conexibacteraceae</taxon>
        <taxon>Conexibacter</taxon>
    </lineage>
</organism>
<sequence>MSRSAETELPRASGPATAWHLPVAPGGDGTLHVSGQVPFDDDGAVLRTGRLEREADVADGVACARRCAAHVLAQLKAAADGDLGRVTMVKLTVFVASAPGFTQQPQVANGASELIHELLGDRGRHARSAIGVASLPLGVPVEVEAVARLRRAEAGVRLAPG</sequence>
<dbReference type="InterPro" id="IPR006175">
    <property type="entry name" value="YjgF/YER057c/UK114"/>
</dbReference>
<dbReference type="RefSeq" id="WP_183342655.1">
    <property type="nucleotide sequence ID" value="NZ_JACHNU010000003.1"/>
</dbReference>
<protein>
    <submittedName>
        <fullName evidence="1">Enamine deaminase RidA (YjgF/YER057c/UK114 family)</fullName>
    </submittedName>
</protein>
<comment type="caution">
    <text evidence="1">The sequence shown here is derived from an EMBL/GenBank/DDBJ whole genome shotgun (WGS) entry which is preliminary data.</text>
</comment>
<dbReference type="InterPro" id="IPR035959">
    <property type="entry name" value="RutC-like_sf"/>
</dbReference>
<dbReference type="AlphaFoldDB" id="A0A840IG09"/>
<dbReference type="Pfam" id="PF01042">
    <property type="entry name" value="Ribonuc_L-PSP"/>
    <property type="match status" value="1"/>
</dbReference>
<dbReference type="PANTHER" id="PTHR43760:SF1">
    <property type="entry name" value="ENDORIBONUCLEASE L-PSP_CHORISMATE MUTASE-LIKE DOMAIN-CONTAINING PROTEIN"/>
    <property type="match status" value="1"/>
</dbReference>
<dbReference type="PANTHER" id="PTHR43760">
    <property type="entry name" value="ENDORIBONUCLEASE-RELATED"/>
    <property type="match status" value="1"/>
</dbReference>
<dbReference type="InterPro" id="IPR013813">
    <property type="entry name" value="Endoribo_LPSP/chorism_mut-like"/>
</dbReference>
<evidence type="ECO:0000313" key="1">
    <source>
        <dbReference type="EMBL" id="MBB4662994.1"/>
    </source>
</evidence>
<dbReference type="Gene3D" id="3.30.1330.40">
    <property type="entry name" value="RutC-like"/>
    <property type="match status" value="1"/>
</dbReference>
<dbReference type="SUPFAM" id="SSF55298">
    <property type="entry name" value="YjgF-like"/>
    <property type="match status" value="1"/>
</dbReference>
<dbReference type="Proteomes" id="UP000585272">
    <property type="component" value="Unassembled WGS sequence"/>
</dbReference>
<dbReference type="EMBL" id="JACHNU010000003">
    <property type="protein sequence ID" value="MBB4662994.1"/>
    <property type="molecule type" value="Genomic_DNA"/>
</dbReference>
<accession>A0A840IG09</accession>
<gene>
    <name evidence="1" type="ORF">BDZ31_002583</name>
</gene>
<name>A0A840IG09_9ACTN</name>